<dbReference type="AlphaFoldDB" id="A0AAN9MWK5"/>
<protein>
    <submittedName>
        <fullName evidence="1">Uncharacterized protein</fullName>
    </submittedName>
</protein>
<dbReference type="Gene3D" id="3.20.20.70">
    <property type="entry name" value="Aldolase class I"/>
    <property type="match status" value="1"/>
</dbReference>
<proteinExistence type="predicted"/>
<accession>A0AAN9MWK5</accession>
<evidence type="ECO:0000313" key="1">
    <source>
        <dbReference type="EMBL" id="KAK7362339.1"/>
    </source>
</evidence>
<dbReference type="Proteomes" id="UP001367508">
    <property type="component" value="Unassembled WGS sequence"/>
</dbReference>
<evidence type="ECO:0000313" key="2">
    <source>
        <dbReference type="Proteomes" id="UP001367508"/>
    </source>
</evidence>
<dbReference type="InterPro" id="IPR013785">
    <property type="entry name" value="Aldolase_TIM"/>
</dbReference>
<keyword evidence="2" id="KW-1185">Reference proteome</keyword>
<reference evidence="1 2" key="1">
    <citation type="submission" date="2024-01" db="EMBL/GenBank/DDBJ databases">
        <title>The genomes of 5 underutilized Papilionoideae crops provide insights into root nodulation and disease resistanc.</title>
        <authorList>
            <person name="Jiang F."/>
        </authorList>
    </citation>
    <scope>NUCLEOTIDE SEQUENCE [LARGE SCALE GENOMIC DNA]</scope>
    <source>
        <strain evidence="1">LVBAO_FW01</strain>
        <tissue evidence="1">Leaves</tissue>
    </source>
</reference>
<sequence>MVFLEFWRKIQERVSLNCSEIRPIFSVRGKHFGAFLGQINYSFSKNISSILSLYTYFQLGFRIRYTKGGTSSDGEIQSIEALVKYYAQRPTTSGFLISKGTLVSPTAPGFPHVPGIYLDE</sequence>
<name>A0AAN9MWK5_CANGL</name>
<dbReference type="EMBL" id="JAYMYQ010000001">
    <property type="protein sequence ID" value="KAK7362339.1"/>
    <property type="molecule type" value="Genomic_DNA"/>
</dbReference>
<gene>
    <name evidence="1" type="ORF">VNO77_04449</name>
</gene>
<comment type="caution">
    <text evidence="1">The sequence shown here is derived from an EMBL/GenBank/DDBJ whole genome shotgun (WGS) entry which is preliminary data.</text>
</comment>
<organism evidence="1 2">
    <name type="scientific">Canavalia gladiata</name>
    <name type="common">Sword bean</name>
    <name type="synonym">Dolichos gladiatus</name>
    <dbReference type="NCBI Taxonomy" id="3824"/>
    <lineage>
        <taxon>Eukaryota</taxon>
        <taxon>Viridiplantae</taxon>
        <taxon>Streptophyta</taxon>
        <taxon>Embryophyta</taxon>
        <taxon>Tracheophyta</taxon>
        <taxon>Spermatophyta</taxon>
        <taxon>Magnoliopsida</taxon>
        <taxon>eudicotyledons</taxon>
        <taxon>Gunneridae</taxon>
        <taxon>Pentapetalae</taxon>
        <taxon>rosids</taxon>
        <taxon>fabids</taxon>
        <taxon>Fabales</taxon>
        <taxon>Fabaceae</taxon>
        <taxon>Papilionoideae</taxon>
        <taxon>50 kb inversion clade</taxon>
        <taxon>NPAAA clade</taxon>
        <taxon>indigoferoid/millettioid clade</taxon>
        <taxon>Phaseoleae</taxon>
        <taxon>Canavalia</taxon>
    </lineage>
</organism>